<reference evidence="1" key="1">
    <citation type="submission" date="2022-03" db="EMBL/GenBank/DDBJ databases">
        <authorList>
            <person name="Martin C."/>
        </authorList>
    </citation>
    <scope>NUCLEOTIDE SEQUENCE</scope>
</reference>
<sequence length="221" mass="24723">MMKDKTKFHRAKPSSKSARLNALIWMTGGNLYSPFLWFVLFLKTIKVFSYQSLGCFEGAGLKPPSYILENMRGGIVWSDLTPIILKCARLSLEDDKRIFGIEFYGECWALHNASDSSVAIPRNPGCVVGDWTGNYLIGADNEIALYRHDIGLITTRFITNHPGSRPASDAALLLQCARLCHSIDSCTRFYSSSLNACEIETTSGNDSVIEFHVLDRSSRWN</sequence>
<accession>A0A8J1TS59</accession>
<comment type="caution">
    <text evidence="1">The sequence shown here is derived from an EMBL/GenBank/DDBJ whole genome shotgun (WGS) entry which is preliminary data.</text>
</comment>
<dbReference type="Proteomes" id="UP000749559">
    <property type="component" value="Unassembled WGS sequence"/>
</dbReference>
<evidence type="ECO:0000313" key="2">
    <source>
        <dbReference type="Proteomes" id="UP000749559"/>
    </source>
</evidence>
<evidence type="ECO:0000313" key="1">
    <source>
        <dbReference type="EMBL" id="CAH1790173.1"/>
    </source>
</evidence>
<dbReference type="EMBL" id="CAIIXF020000007">
    <property type="protein sequence ID" value="CAH1790173.1"/>
    <property type="molecule type" value="Genomic_DNA"/>
</dbReference>
<protein>
    <submittedName>
        <fullName evidence="1">Uncharacterized protein</fullName>
    </submittedName>
</protein>
<organism evidence="1 2">
    <name type="scientific">Owenia fusiformis</name>
    <name type="common">Polychaete worm</name>
    <dbReference type="NCBI Taxonomy" id="6347"/>
    <lineage>
        <taxon>Eukaryota</taxon>
        <taxon>Metazoa</taxon>
        <taxon>Spiralia</taxon>
        <taxon>Lophotrochozoa</taxon>
        <taxon>Annelida</taxon>
        <taxon>Polychaeta</taxon>
        <taxon>Sedentaria</taxon>
        <taxon>Canalipalpata</taxon>
        <taxon>Sabellida</taxon>
        <taxon>Oweniida</taxon>
        <taxon>Oweniidae</taxon>
        <taxon>Owenia</taxon>
    </lineage>
</organism>
<name>A0A8J1TS59_OWEFU</name>
<keyword evidence="2" id="KW-1185">Reference proteome</keyword>
<dbReference type="AlphaFoldDB" id="A0A8J1TS59"/>
<dbReference type="OrthoDB" id="5983962at2759"/>
<proteinExistence type="predicted"/>
<gene>
    <name evidence="1" type="ORF">OFUS_LOCUS15420</name>
</gene>